<evidence type="ECO:0000313" key="1">
    <source>
        <dbReference type="EMBL" id="SFL39590.1"/>
    </source>
</evidence>
<dbReference type="EMBL" id="FOSZ01000012">
    <property type="protein sequence ID" value="SFL39590.1"/>
    <property type="molecule type" value="Genomic_DNA"/>
</dbReference>
<gene>
    <name evidence="1" type="ORF">SAMN04488036_11226</name>
</gene>
<reference evidence="2" key="1">
    <citation type="submission" date="2016-10" db="EMBL/GenBank/DDBJ databases">
        <authorList>
            <person name="Varghese N."/>
            <person name="Submissions S."/>
        </authorList>
    </citation>
    <scope>NUCLEOTIDE SEQUENCE [LARGE SCALE GENOMIC DNA]</scope>
    <source>
        <strain evidence="2">DSM 28453</strain>
    </source>
</reference>
<dbReference type="Proteomes" id="UP000198851">
    <property type="component" value="Unassembled WGS sequence"/>
</dbReference>
<name>A0A1I4HCS9_9RHOB</name>
<proteinExistence type="predicted"/>
<evidence type="ECO:0000313" key="2">
    <source>
        <dbReference type="Proteomes" id="UP000198851"/>
    </source>
</evidence>
<keyword evidence="2" id="KW-1185">Reference proteome</keyword>
<protein>
    <submittedName>
        <fullName evidence="1">Uncharacterized protein</fullName>
    </submittedName>
</protein>
<accession>A0A1I4HCS9</accession>
<dbReference type="AlphaFoldDB" id="A0A1I4HCS9"/>
<sequence length="42" mass="5193">MIFKQHNRPTPREQFAKRVRHQFGLKRSIAQTVYELHFKRPD</sequence>
<organism evidence="1 2">
    <name type="scientific">Shimia haliotis</name>
    <dbReference type="NCBI Taxonomy" id="1280847"/>
    <lineage>
        <taxon>Bacteria</taxon>
        <taxon>Pseudomonadati</taxon>
        <taxon>Pseudomonadota</taxon>
        <taxon>Alphaproteobacteria</taxon>
        <taxon>Rhodobacterales</taxon>
        <taxon>Roseobacteraceae</taxon>
    </lineage>
</organism>